<proteinExistence type="inferred from homology"/>
<keyword evidence="4 5" id="KW-0378">Hydrolase</keyword>
<keyword evidence="4" id="KW-0472">Membrane</keyword>
<comment type="catalytic activity">
    <reaction evidence="1 4">
        <text>adenosine 3',5'-bisphosphate + H2O = AMP + phosphate</text>
        <dbReference type="Rhea" id="RHEA:10040"/>
        <dbReference type="ChEBI" id="CHEBI:15377"/>
        <dbReference type="ChEBI" id="CHEBI:43474"/>
        <dbReference type="ChEBI" id="CHEBI:58343"/>
        <dbReference type="ChEBI" id="CHEBI:456215"/>
        <dbReference type="EC" id="3.1.3.7"/>
    </reaction>
</comment>
<feature type="binding site" evidence="4">
    <location>
        <position position="70"/>
    </location>
    <ligand>
        <name>substrate</name>
    </ligand>
</feature>
<dbReference type="Gene3D" id="3.30.540.10">
    <property type="entry name" value="Fructose-1,6-Bisphosphatase, subunit A, domain 1"/>
    <property type="match status" value="1"/>
</dbReference>
<feature type="binding site" evidence="4">
    <location>
        <position position="217"/>
    </location>
    <ligand>
        <name>Mg(2+)</name>
        <dbReference type="ChEBI" id="CHEBI:18420"/>
        <label>2</label>
    </ligand>
</feature>
<keyword evidence="2 4" id="KW-0479">Metal-binding</keyword>
<comment type="cofactor">
    <cofactor evidence="4">
        <name>Mg(2+)</name>
        <dbReference type="ChEBI" id="CHEBI:18420"/>
    </cofactor>
</comment>
<dbReference type="PROSITE" id="PS00629">
    <property type="entry name" value="IMP_1"/>
    <property type="match status" value="1"/>
</dbReference>
<comment type="caution">
    <text evidence="5">The sequence shown here is derived from an EMBL/GenBank/DDBJ whole genome shotgun (WGS) entry which is preliminary data.</text>
</comment>
<comment type="similarity">
    <text evidence="4">Belongs to the inositol monophosphatase superfamily. CysQ family.</text>
</comment>
<evidence type="ECO:0000256" key="3">
    <source>
        <dbReference type="ARBA" id="ARBA00022842"/>
    </source>
</evidence>
<evidence type="ECO:0000313" key="6">
    <source>
        <dbReference type="Proteomes" id="UP001467690"/>
    </source>
</evidence>
<dbReference type="PANTHER" id="PTHR43028">
    <property type="entry name" value="3'(2'),5'-BISPHOSPHATE NUCLEOTIDASE 1"/>
    <property type="match status" value="1"/>
</dbReference>
<sequence>MKPHPIELLDDVKKIAHQAGEAIMAIYNQGEFELYHKLDESPVTSADYAANEVLMDELRNLTPHIPILSEESCAVSYAERKKWNQYWLLDPMDGTQEFVSRSGDFAVNIALIVDGEPNLGVIYWPTKNIWYFAVKGHGSFKQDASGVQRIQVTQHEDHHSLRLAVSRVQKNNTVDQYIRNVQQYERVALGSCSLKSCLIAEGCADFYLRVGPTGEWDTGASHCILNEAGGNILDSEFNALSYNKRKTLANPDFIVIGDVKLAWRDIIIPHKTQRILD</sequence>
<feature type="binding site" evidence="4">
    <location>
        <position position="90"/>
    </location>
    <ligand>
        <name>Mg(2+)</name>
        <dbReference type="ChEBI" id="CHEBI:18420"/>
        <label>1</label>
    </ligand>
</feature>
<dbReference type="InterPro" id="IPR000760">
    <property type="entry name" value="Inositol_monophosphatase-like"/>
</dbReference>
<comment type="subcellular location">
    <subcellularLocation>
        <location evidence="4">Cell inner membrane</location>
        <topology evidence="4">Peripheral membrane protein</topology>
        <orientation evidence="4">Cytoplasmic side</orientation>
    </subcellularLocation>
</comment>
<dbReference type="RefSeq" id="WP_350402882.1">
    <property type="nucleotide sequence ID" value="NZ_JBELOE010000270.1"/>
</dbReference>
<protein>
    <recommendedName>
        <fullName evidence="4">3'(2'),5'-bisphosphate nucleotidase CysQ</fullName>
        <ecNumber evidence="4">3.1.3.7</ecNumber>
    </recommendedName>
    <alternativeName>
        <fullName evidence="4">3'(2'),5-bisphosphonucleoside 3'(2')-phosphohydrolase</fullName>
    </alternativeName>
    <alternativeName>
        <fullName evidence="4">3'-phosphoadenosine 5'-phosphate phosphatase</fullName>
        <shortName evidence="4">PAP phosphatase</shortName>
    </alternativeName>
</protein>
<dbReference type="InterPro" id="IPR050725">
    <property type="entry name" value="CysQ/Inositol_MonoPase"/>
</dbReference>
<evidence type="ECO:0000313" key="5">
    <source>
        <dbReference type="EMBL" id="MER2493826.1"/>
    </source>
</evidence>
<keyword evidence="3 4" id="KW-0460">Magnesium</keyword>
<dbReference type="Gene3D" id="3.40.190.80">
    <property type="match status" value="1"/>
</dbReference>
<name>A0ABV1RM67_9ALTE</name>
<dbReference type="PANTHER" id="PTHR43028:SF7">
    <property type="entry name" value="3'(2'),5'-BISPHOSPHATE NUCLEOTIDASE CYSQ"/>
    <property type="match status" value="1"/>
</dbReference>
<organism evidence="5 6">
    <name type="scientific">Catenovulum sediminis</name>
    <dbReference type="NCBI Taxonomy" id="1740262"/>
    <lineage>
        <taxon>Bacteria</taxon>
        <taxon>Pseudomonadati</taxon>
        <taxon>Pseudomonadota</taxon>
        <taxon>Gammaproteobacteria</taxon>
        <taxon>Alteromonadales</taxon>
        <taxon>Alteromonadaceae</taxon>
        <taxon>Catenovulum</taxon>
    </lineage>
</organism>
<comment type="caution">
    <text evidence="4">Lacks conserved residue(s) required for the propagation of feature annotation.</text>
</comment>
<evidence type="ECO:0000256" key="4">
    <source>
        <dbReference type="HAMAP-Rule" id="MF_02095"/>
    </source>
</evidence>
<dbReference type="HAMAP" id="MF_02095">
    <property type="entry name" value="CysQ"/>
    <property type="match status" value="1"/>
</dbReference>
<reference evidence="5 6" key="1">
    <citation type="submission" date="2024-06" db="EMBL/GenBank/DDBJ databases">
        <authorList>
            <person name="Chen R.Y."/>
        </authorList>
    </citation>
    <scope>NUCLEOTIDE SEQUENCE [LARGE SCALE GENOMIC DNA]</scope>
    <source>
        <strain evidence="5 6">D2</strain>
    </source>
</reference>
<accession>A0ABV1RM67</accession>
<dbReference type="PRINTS" id="PR00377">
    <property type="entry name" value="IMPHPHTASES"/>
</dbReference>
<evidence type="ECO:0000256" key="2">
    <source>
        <dbReference type="ARBA" id="ARBA00022723"/>
    </source>
</evidence>
<dbReference type="CDD" id="cd01638">
    <property type="entry name" value="CysQ"/>
    <property type="match status" value="1"/>
</dbReference>
<dbReference type="NCBIfam" id="TIGR01331">
    <property type="entry name" value="bisphos_cysQ"/>
    <property type="match status" value="1"/>
</dbReference>
<feature type="binding site" evidence="4">
    <location>
        <position position="93"/>
    </location>
    <ligand>
        <name>Mg(2+)</name>
        <dbReference type="ChEBI" id="CHEBI:18420"/>
        <label>2</label>
    </ligand>
</feature>
<feature type="binding site" evidence="4">
    <location>
        <position position="90"/>
    </location>
    <ligand>
        <name>Mg(2+)</name>
        <dbReference type="ChEBI" id="CHEBI:18420"/>
        <label>2</label>
    </ligand>
</feature>
<dbReference type="EC" id="3.1.3.7" evidence="4"/>
<keyword evidence="4" id="KW-1003">Cell membrane</keyword>
<evidence type="ECO:0000256" key="1">
    <source>
        <dbReference type="ARBA" id="ARBA00001625"/>
    </source>
</evidence>
<comment type="function">
    <text evidence="4">Converts adenosine-3',5'-bisphosphate (PAP) to AMP.</text>
</comment>
<dbReference type="Pfam" id="PF00459">
    <property type="entry name" value="Inositol_P"/>
    <property type="match status" value="1"/>
</dbReference>
<gene>
    <name evidence="4 5" type="primary">cysQ</name>
    <name evidence="5" type="ORF">ABS311_18275</name>
</gene>
<dbReference type="EMBL" id="JBELOE010000270">
    <property type="protein sequence ID" value="MER2493826.1"/>
    <property type="molecule type" value="Genomic_DNA"/>
</dbReference>
<keyword evidence="4" id="KW-0997">Cell inner membrane</keyword>
<keyword evidence="6" id="KW-1185">Reference proteome</keyword>
<dbReference type="SUPFAM" id="SSF56655">
    <property type="entry name" value="Carbohydrate phosphatase"/>
    <property type="match status" value="1"/>
</dbReference>
<dbReference type="InterPro" id="IPR020583">
    <property type="entry name" value="Inositol_monoP_metal-BS"/>
</dbReference>
<dbReference type="InterPro" id="IPR006240">
    <property type="entry name" value="CysQ"/>
</dbReference>
<feature type="binding site" evidence="4">
    <location>
        <position position="70"/>
    </location>
    <ligand>
        <name>Mg(2+)</name>
        <dbReference type="ChEBI" id="CHEBI:18420"/>
        <label>1</label>
    </ligand>
</feature>
<dbReference type="GO" id="GO:0008441">
    <property type="term" value="F:3'(2'),5'-bisphosphate nucleotidase activity"/>
    <property type="evidence" value="ECO:0007669"/>
    <property type="project" value="UniProtKB-EC"/>
</dbReference>
<dbReference type="Proteomes" id="UP001467690">
    <property type="component" value="Unassembled WGS sequence"/>
</dbReference>
<feature type="binding site" evidence="4">
    <location>
        <position position="217"/>
    </location>
    <ligand>
        <name>substrate</name>
    </ligand>
</feature>